<dbReference type="EMBL" id="CABITT030000008">
    <property type="protein sequence ID" value="VVB15973.1"/>
    <property type="molecule type" value="Genomic_DNA"/>
</dbReference>
<dbReference type="AlphaFoldDB" id="A0A565CQG0"/>
<reference evidence="1" key="1">
    <citation type="submission" date="2019-07" db="EMBL/GenBank/DDBJ databases">
        <authorList>
            <person name="Dittberner H."/>
        </authorList>
    </citation>
    <scope>NUCLEOTIDE SEQUENCE [LARGE SCALE GENOMIC DNA]</scope>
</reference>
<dbReference type="Proteomes" id="UP000489600">
    <property type="component" value="Unassembled WGS sequence"/>
</dbReference>
<organism evidence="1 2">
    <name type="scientific">Arabis nemorensis</name>
    <dbReference type="NCBI Taxonomy" id="586526"/>
    <lineage>
        <taxon>Eukaryota</taxon>
        <taxon>Viridiplantae</taxon>
        <taxon>Streptophyta</taxon>
        <taxon>Embryophyta</taxon>
        <taxon>Tracheophyta</taxon>
        <taxon>Spermatophyta</taxon>
        <taxon>Magnoliopsida</taxon>
        <taxon>eudicotyledons</taxon>
        <taxon>Gunneridae</taxon>
        <taxon>Pentapetalae</taxon>
        <taxon>rosids</taxon>
        <taxon>malvids</taxon>
        <taxon>Brassicales</taxon>
        <taxon>Brassicaceae</taxon>
        <taxon>Arabideae</taxon>
        <taxon>Arabis</taxon>
    </lineage>
</organism>
<keyword evidence="2" id="KW-1185">Reference proteome</keyword>
<comment type="caution">
    <text evidence="1">The sequence shown here is derived from an EMBL/GenBank/DDBJ whole genome shotgun (WGS) entry which is preliminary data.</text>
</comment>
<name>A0A565CQG0_9BRAS</name>
<evidence type="ECO:0000313" key="2">
    <source>
        <dbReference type="Proteomes" id="UP000489600"/>
    </source>
</evidence>
<protein>
    <submittedName>
        <fullName evidence="1">Uncharacterized protein</fullName>
    </submittedName>
</protein>
<proteinExistence type="predicted"/>
<sequence>MLHWVARFQGQVIESFEISIYIPSEFLAEIESLVEFAVEKNVQNLVLDFSHPAWRTYNDASMNGIVVKLPACVYDLATLVSLKIYSCKFDLSEIRKSEDL</sequence>
<gene>
    <name evidence="1" type="ORF">ANE_LOCUS26417</name>
</gene>
<evidence type="ECO:0000313" key="1">
    <source>
        <dbReference type="EMBL" id="VVB15973.1"/>
    </source>
</evidence>
<accession>A0A565CQG0</accession>